<dbReference type="Proteomes" id="UP000308917">
    <property type="component" value="Unassembled WGS sequence"/>
</dbReference>
<keyword evidence="1" id="KW-0812">Transmembrane</keyword>
<keyword evidence="1" id="KW-0472">Membrane</keyword>
<dbReference type="EMBL" id="STFG01000005">
    <property type="protein sequence ID" value="THU02897.1"/>
    <property type="molecule type" value="Genomic_DNA"/>
</dbReference>
<comment type="caution">
    <text evidence="2">The sequence shown here is derived from an EMBL/GenBank/DDBJ whole genome shotgun (WGS) entry which is preliminary data.</text>
</comment>
<proteinExistence type="predicted"/>
<gene>
    <name evidence="2" type="ORF">E9531_07185</name>
</gene>
<evidence type="ECO:0000256" key="1">
    <source>
        <dbReference type="SAM" id="Phobius"/>
    </source>
</evidence>
<feature type="transmembrane region" description="Helical" evidence="1">
    <location>
        <begin position="14"/>
        <end position="37"/>
    </location>
</feature>
<evidence type="ECO:0000313" key="3">
    <source>
        <dbReference type="Proteomes" id="UP000308917"/>
    </source>
</evidence>
<name>A0A4S8F765_9BURK</name>
<feature type="transmembrane region" description="Helical" evidence="1">
    <location>
        <begin position="43"/>
        <end position="63"/>
    </location>
</feature>
<protein>
    <submittedName>
        <fullName evidence="2">DUF3649 domain-containing protein</fullName>
    </submittedName>
</protein>
<keyword evidence="3" id="KW-1185">Reference proteome</keyword>
<keyword evidence="1" id="KW-1133">Transmembrane helix</keyword>
<organism evidence="2 3">
    <name type="scientific">Lampropedia puyangensis</name>
    <dbReference type="NCBI Taxonomy" id="1330072"/>
    <lineage>
        <taxon>Bacteria</taxon>
        <taxon>Pseudomonadati</taxon>
        <taxon>Pseudomonadota</taxon>
        <taxon>Betaproteobacteria</taxon>
        <taxon>Burkholderiales</taxon>
        <taxon>Comamonadaceae</taxon>
        <taxon>Lampropedia</taxon>
    </lineage>
</organism>
<evidence type="ECO:0000313" key="2">
    <source>
        <dbReference type="EMBL" id="THU02897.1"/>
    </source>
</evidence>
<sequence>MAAVLRQGPLLSRIAAAAFGGYALGALFSVALVALPGETAGNVLWGMLGSFLVWSMAVLWVFAASSASKAWWGLGCAALALLPFAVVVWSA</sequence>
<dbReference type="AlphaFoldDB" id="A0A4S8F765"/>
<feature type="transmembrane region" description="Helical" evidence="1">
    <location>
        <begin position="70"/>
        <end position="89"/>
    </location>
</feature>
<reference evidence="2 3" key="1">
    <citation type="journal article" date="2015" name="Antonie Van Leeuwenhoek">
        <title>Lampropedia puyangensis sp. nov., isolated from symptomatic bark of Populus ? euramericana canker and emended description of Lampropedia hyalina (Ehrenberg 1832) Lee et al. 2004.</title>
        <authorList>
            <person name="Li Y."/>
            <person name="Wang T."/>
            <person name="Piao C.G."/>
            <person name="Wang L.F."/>
            <person name="Tian G.Z."/>
            <person name="Zhu T.H."/>
            <person name="Guo M.W."/>
        </authorList>
    </citation>
    <scope>NUCLEOTIDE SEQUENCE [LARGE SCALE GENOMIC DNA]</scope>
    <source>
        <strain evidence="2 3">2-bin</strain>
    </source>
</reference>
<accession>A0A4S8F765</accession>